<evidence type="ECO:0000313" key="2">
    <source>
        <dbReference type="EMBL" id="CAA9498903.1"/>
    </source>
</evidence>
<feature type="non-terminal residue" evidence="2">
    <location>
        <position position="1"/>
    </location>
</feature>
<feature type="compositionally biased region" description="Basic residues" evidence="1">
    <location>
        <begin position="150"/>
        <end position="171"/>
    </location>
</feature>
<feature type="region of interest" description="Disordered" evidence="1">
    <location>
        <begin position="276"/>
        <end position="330"/>
    </location>
</feature>
<feature type="compositionally biased region" description="Low complexity" evidence="1">
    <location>
        <begin position="136"/>
        <end position="145"/>
    </location>
</feature>
<accession>A0A6J4SNU5</accession>
<feature type="compositionally biased region" description="Low complexity" evidence="1">
    <location>
        <begin position="39"/>
        <end position="55"/>
    </location>
</feature>
<evidence type="ECO:0000256" key="1">
    <source>
        <dbReference type="SAM" id="MobiDB-lite"/>
    </source>
</evidence>
<dbReference type="AlphaFoldDB" id="A0A6J4SNU5"/>
<sequence length="343" mass="36867">ALSAPGAPAGQGGRRLRRRRSARGLEGAGRGSRRHLRALDGAQRARGARGARTARPSAHVGRTRADRRRLPLLRRPHPPARARRRPAAAPGTAARAGAARDRRGAAHHQRGALAGHQPAGHRLGTAHPRHHHPPRRGAAAAAAGPDGRGHHLHRRRQQARLHLRPAGRPRARPVGGELPQRDAGRARSGRPHARLAPQRRRARPHRACLRRAAAPGVHRSRADRRRRPLRRGRGAAAVGVPLAGRLPAQLADEPARAQALAARPAADRAGRARRLRAHRQRERRSGAAVAGAGGGQLRAAAAQPGHRVGHRPDPHGLRPHHPGGARDGLPALALRRRRLRGRL</sequence>
<feature type="region of interest" description="Disordered" evidence="1">
    <location>
        <begin position="1"/>
        <end position="236"/>
    </location>
</feature>
<organism evidence="2">
    <name type="scientific">uncultured Solirubrobacteraceae bacterium</name>
    <dbReference type="NCBI Taxonomy" id="1162706"/>
    <lineage>
        <taxon>Bacteria</taxon>
        <taxon>Bacillati</taxon>
        <taxon>Actinomycetota</taxon>
        <taxon>Thermoleophilia</taxon>
        <taxon>Solirubrobacterales</taxon>
        <taxon>Solirubrobacteraceae</taxon>
        <taxon>environmental samples</taxon>
    </lineage>
</organism>
<gene>
    <name evidence="2" type="ORF">AVDCRST_MAG38-3095</name>
</gene>
<protein>
    <submittedName>
        <fullName evidence="2">Heat-inducible transcription repressor HrcA</fullName>
    </submittedName>
</protein>
<feature type="non-terminal residue" evidence="2">
    <location>
        <position position="343"/>
    </location>
</feature>
<feature type="compositionally biased region" description="Basic residues" evidence="1">
    <location>
        <begin position="218"/>
        <end position="233"/>
    </location>
</feature>
<reference evidence="2" key="1">
    <citation type="submission" date="2020-02" db="EMBL/GenBank/DDBJ databases">
        <authorList>
            <person name="Meier V. D."/>
        </authorList>
    </citation>
    <scope>NUCLEOTIDE SEQUENCE</scope>
    <source>
        <strain evidence="2">AVDCRST_MAG38</strain>
    </source>
</reference>
<proteinExistence type="predicted"/>
<feature type="compositionally biased region" description="Basic residues" evidence="1">
    <location>
        <begin position="187"/>
        <end position="209"/>
    </location>
</feature>
<feature type="compositionally biased region" description="Basic residues" evidence="1">
    <location>
        <begin position="61"/>
        <end position="86"/>
    </location>
</feature>
<name>A0A6J4SNU5_9ACTN</name>
<dbReference type="EMBL" id="CADCVJ010000250">
    <property type="protein sequence ID" value="CAA9498903.1"/>
    <property type="molecule type" value="Genomic_DNA"/>
</dbReference>
<feature type="compositionally biased region" description="Low complexity" evidence="1">
    <location>
        <begin position="87"/>
        <end position="97"/>
    </location>
</feature>